<comment type="caution">
    <text evidence="1">The sequence shown here is derived from an EMBL/GenBank/DDBJ whole genome shotgun (WGS) entry which is preliminary data.</text>
</comment>
<keyword evidence="2" id="KW-1185">Reference proteome</keyword>
<dbReference type="Proteomes" id="UP000681610">
    <property type="component" value="Unassembled WGS sequence"/>
</dbReference>
<dbReference type="EMBL" id="JAGDYP010000002">
    <property type="protein sequence ID" value="MBO1883560.1"/>
    <property type="molecule type" value="Genomic_DNA"/>
</dbReference>
<name>A0ABS3PW55_9FLAO</name>
<proteinExistence type="predicted"/>
<evidence type="ECO:0008006" key="3">
    <source>
        <dbReference type="Google" id="ProtNLM"/>
    </source>
</evidence>
<protein>
    <recommendedName>
        <fullName evidence="3">Antitoxin</fullName>
    </recommendedName>
</protein>
<dbReference type="Pfam" id="PF19891">
    <property type="entry name" value="DUF6364"/>
    <property type="match status" value="1"/>
</dbReference>
<evidence type="ECO:0000313" key="1">
    <source>
        <dbReference type="EMBL" id="MBO1883560.1"/>
    </source>
</evidence>
<organism evidence="1 2">
    <name type="scientific">Capnocytophaga bilenii</name>
    <dbReference type="NCBI Taxonomy" id="2819369"/>
    <lineage>
        <taxon>Bacteria</taxon>
        <taxon>Pseudomonadati</taxon>
        <taxon>Bacteroidota</taxon>
        <taxon>Flavobacteriia</taxon>
        <taxon>Flavobacteriales</taxon>
        <taxon>Flavobacteriaceae</taxon>
        <taxon>Capnocytophaga</taxon>
    </lineage>
</organism>
<accession>A0ABS3PW55</accession>
<reference evidence="1 2" key="1">
    <citation type="submission" date="2021-03" db="EMBL/GenBank/DDBJ databases">
        <title>Isolation and description of Capnocytophaga bilenii sp. nov., a novel Capnocytophaga species, isolated from a gingivitis subject.</title>
        <authorList>
            <person name="Antezack A."/>
            <person name="Monnet-Corti V."/>
            <person name="La Scola B."/>
        </authorList>
    </citation>
    <scope>NUCLEOTIDE SEQUENCE [LARGE SCALE GENOMIC DNA]</scope>
    <source>
        <strain evidence="1 2">Marseille-Q4570</strain>
    </source>
</reference>
<dbReference type="RefSeq" id="WP_009415960.1">
    <property type="nucleotide sequence ID" value="NZ_JAGDYP010000002.1"/>
</dbReference>
<sequence>MNKITINPTILEKAQRYAEENEINLTEYIEKQLKSLYIQEELFGKERKNRDITTLLENISGILPELTDEEVKKECADYIEEKYFALG</sequence>
<dbReference type="InterPro" id="IPR045944">
    <property type="entry name" value="DUF6364"/>
</dbReference>
<evidence type="ECO:0000313" key="2">
    <source>
        <dbReference type="Proteomes" id="UP000681610"/>
    </source>
</evidence>
<gene>
    <name evidence="1" type="ORF">J4N46_03750</name>
</gene>